<dbReference type="Pfam" id="PF12987">
    <property type="entry name" value="DUF3871"/>
    <property type="match status" value="1"/>
</dbReference>
<reference evidence="1 2" key="1">
    <citation type="submission" date="2019-02" db="EMBL/GenBank/DDBJ databases">
        <title>Bacterial novel species Emticicia sp. 17J42-9 isolated from soil.</title>
        <authorList>
            <person name="Jung H.-Y."/>
        </authorList>
    </citation>
    <scope>NUCLEOTIDE SEQUENCE [LARGE SCALE GENOMIC DNA]</scope>
    <source>
        <strain evidence="1 2">17J42-9</strain>
    </source>
</reference>
<gene>
    <name evidence="1" type="ORF">EWM59_26680</name>
</gene>
<protein>
    <submittedName>
        <fullName evidence="1">DUF3871 family protein</fullName>
    </submittedName>
</protein>
<dbReference type="EMBL" id="SEWF01000090">
    <property type="protein sequence ID" value="RYU91800.1"/>
    <property type="molecule type" value="Genomic_DNA"/>
</dbReference>
<dbReference type="AlphaFoldDB" id="A0A4V1ZC87"/>
<dbReference type="Proteomes" id="UP000293162">
    <property type="component" value="Unassembled WGS sequence"/>
</dbReference>
<accession>A0A4V1ZC87</accession>
<evidence type="ECO:0000313" key="1">
    <source>
        <dbReference type="EMBL" id="RYU91800.1"/>
    </source>
</evidence>
<dbReference type="RefSeq" id="WP_130024270.1">
    <property type="nucleotide sequence ID" value="NZ_SEWF01000090.1"/>
</dbReference>
<sequence>MELQIVSNPMNTHTDSFVESTDIPFIQANTIPVKLKEIENNHLIPVYVKDNEPVISHQDFINSALEVTHHVFKHEKIFQPNIRVSHPIKGRTPEAKDKPAKDLLEHEKTIYYERMMFIIEIPTITDTINGNQLSLTIGGVKSYNLDNLYSKKGTDEQFKIFIGFQNKVCCNLCVWTDGFIGNLRVKNTSQLMSGIYDLIQKYNVQQQLIALQNLLHYSLTEHEFATLIGRAKLYNYLPISLKKEIPILVIGDTQINAIARDYYQDVSFCRRDDGSISLWNVYNLFTGVNKQSYIDTFLDRGVNAYSFIENLAQSIESKESNWFLS</sequence>
<proteinExistence type="predicted"/>
<name>A0A4V1ZC87_9BACT</name>
<comment type="caution">
    <text evidence="1">The sequence shown here is derived from an EMBL/GenBank/DDBJ whole genome shotgun (WGS) entry which is preliminary data.</text>
</comment>
<organism evidence="1 2">
    <name type="scientific">Emticicia agri</name>
    <dbReference type="NCBI Taxonomy" id="2492393"/>
    <lineage>
        <taxon>Bacteria</taxon>
        <taxon>Pseudomonadati</taxon>
        <taxon>Bacteroidota</taxon>
        <taxon>Cytophagia</taxon>
        <taxon>Cytophagales</taxon>
        <taxon>Leadbetterellaceae</taxon>
        <taxon>Emticicia</taxon>
    </lineage>
</organism>
<evidence type="ECO:0000313" key="2">
    <source>
        <dbReference type="Proteomes" id="UP000293162"/>
    </source>
</evidence>
<keyword evidence="2" id="KW-1185">Reference proteome</keyword>
<dbReference type="OrthoDB" id="995338at2"/>
<dbReference type="InterPro" id="IPR024353">
    <property type="entry name" value="DUF3871"/>
</dbReference>